<dbReference type="AlphaFoldDB" id="A0AA88VU92"/>
<gene>
    <name evidence="2" type="ORF">RJ639_008057</name>
</gene>
<accession>A0AA88VU92</accession>
<organism evidence="2 3">
    <name type="scientific">Escallonia herrerae</name>
    <dbReference type="NCBI Taxonomy" id="1293975"/>
    <lineage>
        <taxon>Eukaryota</taxon>
        <taxon>Viridiplantae</taxon>
        <taxon>Streptophyta</taxon>
        <taxon>Embryophyta</taxon>
        <taxon>Tracheophyta</taxon>
        <taxon>Spermatophyta</taxon>
        <taxon>Magnoliopsida</taxon>
        <taxon>eudicotyledons</taxon>
        <taxon>Gunneridae</taxon>
        <taxon>Pentapetalae</taxon>
        <taxon>asterids</taxon>
        <taxon>campanulids</taxon>
        <taxon>Escalloniales</taxon>
        <taxon>Escalloniaceae</taxon>
        <taxon>Escallonia</taxon>
    </lineage>
</organism>
<evidence type="ECO:0000313" key="3">
    <source>
        <dbReference type="Proteomes" id="UP001188597"/>
    </source>
</evidence>
<keyword evidence="3" id="KW-1185">Reference proteome</keyword>
<dbReference type="EMBL" id="JAVXUP010001249">
    <property type="protein sequence ID" value="KAK3014063.1"/>
    <property type="molecule type" value="Genomic_DNA"/>
</dbReference>
<dbReference type="Gene3D" id="3.10.20.370">
    <property type="match status" value="1"/>
</dbReference>
<dbReference type="Gene3D" id="3.10.10.10">
    <property type="entry name" value="HIV Type 1 Reverse Transcriptase, subunit A, domain 1"/>
    <property type="match status" value="1"/>
</dbReference>
<reference evidence="2" key="1">
    <citation type="submission" date="2022-12" db="EMBL/GenBank/DDBJ databases">
        <title>Draft genome assemblies for two species of Escallonia (Escalloniales).</title>
        <authorList>
            <person name="Chanderbali A."/>
            <person name="Dervinis C."/>
            <person name="Anghel I."/>
            <person name="Soltis D."/>
            <person name="Soltis P."/>
            <person name="Zapata F."/>
        </authorList>
    </citation>
    <scope>NUCLEOTIDE SEQUENCE</scope>
    <source>
        <strain evidence="2">UCBG64.0493</strain>
        <tissue evidence="2">Leaf</tissue>
    </source>
</reference>
<name>A0AA88VU92_9ASTE</name>
<dbReference type="Proteomes" id="UP001188597">
    <property type="component" value="Unassembled WGS sequence"/>
</dbReference>
<evidence type="ECO:0000313" key="2">
    <source>
        <dbReference type="EMBL" id="KAK3014063.1"/>
    </source>
</evidence>
<sequence>MPGIHPEVITHRLNVDPSKKPVKQKKRTFSPERQEKIEEEVGKLLKANFIEKIYYPDWIANVVMVPKPGDKWRICIDYIYLNKKSFEELKIYLGSSPLLSKPIPGEDLFLYLSVTEVTVSAVLVREEDGVQKPIYYVSKVLQDVEARYPKINKIALALITSARRLRPFLQSHTILEITKPEMKEWLSISIHQIPRDQNIQADTLSRLASTKVTEVQRSIYLEFLKERSINSQDEIGVVDEEPNWMDPIIKYLST</sequence>
<evidence type="ECO:0000259" key="1">
    <source>
        <dbReference type="Pfam" id="PF17919"/>
    </source>
</evidence>
<dbReference type="Pfam" id="PF17919">
    <property type="entry name" value="RT_RNaseH_2"/>
    <property type="match status" value="1"/>
</dbReference>
<dbReference type="InterPro" id="IPR043502">
    <property type="entry name" value="DNA/RNA_pol_sf"/>
</dbReference>
<comment type="caution">
    <text evidence="2">The sequence shown here is derived from an EMBL/GenBank/DDBJ whole genome shotgun (WGS) entry which is preliminary data.</text>
</comment>
<dbReference type="SUPFAM" id="SSF56672">
    <property type="entry name" value="DNA/RNA polymerases"/>
    <property type="match status" value="1"/>
</dbReference>
<proteinExistence type="predicted"/>
<dbReference type="PANTHER" id="PTHR48475">
    <property type="entry name" value="RIBONUCLEASE H"/>
    <property type="match status" value="1"/>
</dbReference>
<feature type="domain" description="Reverse transcriptase/retrotransposon-derived protein RNase H-like" evidence="1">
    <location>
        <begin position="83"/>
        <end position="174"/>
    </location>
</feature>
<protein>
    <recommendedName>
        <fullName evidence="1">Reverse transcriptase/retrotransposon-derived protein RNase H-like domain-containing protein</fullName>
    </recommendedName>
</protein>
<dbReference type="InterPro" id="IPR041577">
    <property type="entry name" value="RT_RNaseH_2"/>
</dbReference>
<dbReference type="PANTHER" id="PTHR48475:SF1">
    <property type="entry name" value="RNASE H TYPE-1 DOMAIN-CONTAINING PROTEIN"/>
    <property type="match status" value="1"/>
</dbReference>